<evidence type="ECO:0000313" key="1">
    <source>
        <dbReference type="EMBL" id="SHF73201.1"/>
    </source>
</evidence>
<dbReference type="STRING" id="366533.SAMN05444339_11137"/>
<name>A0A1M5E2A7_LOKAT</name>
<sequence>MTAEKRKLAGRDGDAEARFRAARNLAATRGYAFLSAEAVSALPLAELLARVEATQTKFGAPDMETAEAVFGGVE</sequence>
<dbReference type="RefSeq" id="WP_072858506.1">
    <property type="nucleotide sequence ID" value="NZ_FQUE01000011.1"/>
</dbReference>
<protein>
    <submittedName>
        <fullName evidence="1">Uncharacterized protein</fullName>
    </submittedName>
</protein>
<dbReference type="Proteomes" id="UP000183987">
    <property type="component" value="Unassembled WGS sequence"/>
</dbReference>
<gene>
    <name evidence="1" type="ORF">SAMN05444339_11137</name>
</gene>
<dbReference type="OrthoDB" id="7222937at2"/>
<accession>A0A1M5E2A7</accession>
<dbReference type="AlphaFoldDB" id="A0A1M5E2A7"/>
<proteinExistence type="predicted"/>
<keyword evidence="2" id="KW-1185">Reference proteome</keyword>
<reference evidence="2" key="1">
    <citation type="submission" date="2016-11" db="EMBL/GenBank/DDBJ databases">
        <authorList>
            <person name="Varghese N."/>
            <person name="Submissions S."/>
        </authorList>
    </citation>
    <scope>NUCLEOTIDE SEQUENCE [LARGE SCALE GENOMIC DNA]</scope>
    <source>
        <strain evidence="2">DSM 29326</strain>
    </source>
</reference>
<organism evidence="1 2">
    <name type="scientific">Loktanella atrilutea</name>
    <dbReference type="NCBI Taxonomy" id="366533"/>
    <lineage>
        <taxon>Bacteria</taxon>
        <taxon>Pseudomonadati</taxon>
        <taxon>Pseudomonadota</taxon>
        <taxon>Alphaproteobacteria</taxon>
        <taxon>Rhodobacterales</taxon>
        <taxon>Roseobacteraceae</taxon>
        <taxon>Loktanella</taxon>
    </lineage>
</organism>
<dbReference type="EMBL" id="FQUE01000011">
    <property type="protein sequence ID" value="SHF73201.1"/>
    <property type="molecule type" value="Genomic_DNA"/>
</dbReference>
<evidence type="ECO:0000313" key="2">
    <source>
        <dbReference type="Proteomes" id="UP000183987"/>
    </source>
</evidence>